<comment type="similarity">
    <text evidence="1">Belongs to the ABC transporter superfamily.</text>
</comment>
<keyword evidence="7" id="KW-1185">Reference proteome</keyword>
<evidence type="ECO:0000313" key="6">
    <source>
        <dbReference type="EMBL" id="QKG85514.1"/>
    </source>
</evidence>
<dbReference type="SMART" id="SM00382">
    <property type="entry name" value="AAA"/>
    <property type="match status" value="1"/>
</dbReference>
<keyword evidence="2" id="KW-0813">Transport</keyword>
<accession>A0A7D4CHH7</accession>
<keyword evidence="4 6" id="KW-0067">ATP-binding</keyword>
<reference evidence="6 7" key="1">
    <citation type="submission" date="2020-01" db="EMBL/GenBank/DDBJ databases">
        <authorList>
            <person name="Gulvik C.A."/>
            <person name="Batra D.G."/>
        </authorList>
    </citation>
    <scope>NUCLEOTIDE SEQUENCE [LARGE SCALE GENOMIC DNA]</scope>
    <source>
        <strain evidence="6 7">W9323</strain>
    </source>
</reference>
<dbReference type="Gene3D" id="3.40.50.300">
    <property type="entry name" value="P-loop containing nucleotide triphosphate hydrolases"/>
    <property type="match status" value="1"/>
</dbReference>
<organism evidence="6 7">
    <name type="scientific">Kroppenstedtia pulmonis</name>
    <dbReference type="NCBI Taxonomy" id="1380685"/>
    <lineage>
        <taxon>Bacteria</taxon>
        <taxon>Bacillati</taxon>
        <taxon>Bacillota</taxon>
        <taxon>Bacilli</taxon>
        <taxon>Bacillales</taxon>
        <taxon>Thermoactinomycetaceae</taxon>
        <taxon>Kroppenstedtia</taxon>
    </lineage>
</organism>
<dbReference type="InterPro" id="IPR003593">
    <property type="entry name" value="AAA+_ATPase"/>
</dbReference>
<dbReference type="InterPro" id="IPR017871">
    <property type="entry name" value="ABC_transporter-like_CS"/>
</dbReference>
<dbReference type="PROSITE" id="PS00211">
    <property type="entry name" value="ABC_TRANSPORTER_1"/>
    <property type="match status" value="1"/>
</dbReference>
<dbReference type="GO" id="GO:0005524">
    <property type="term" value="F:ATP binding"/>
    <property type="evidence" value="ECO:0007669"/>
    <property type="project" value="UniProtKB-KW"/>
</dbReference>
<dbReference type="AlphaFoldDB" id="A0A7D4CHH7"/>
<evidence type="ECO:0000256" key="4">
    <source>
        <dbReference type="ARBA" id="ARBA00022840"/>
    </source>
</evidence>
<evidence type="ECO:0000313" key="7">
    <source>
        <dbReference type="Proteomes" id="UP000503088"/>
    </source>
</evidence>
<dbReference type="KEGG" id="kpul:GXN76_14340"/>
<dbReference type="Proteomes" id="UP000503088">
    <property type="component" value="Chromosome"/>
</dbReference>
<dbReference type="PANTHER" id="PTHR43335">
    <property type="entry name" value="ABC TRANSPORTER, ATP-BINDING PROTEIN"/>
    <property type="match status" value="1"/>
</dbReference>
<evidence type="ECO:0000256" key="3">
    <source>
        <dbReference type="ARBA" id="ARBA00022741"/>
    </source>
</evidence>
<feature type="domain" description="ABC transporter" evidence="5">
    <location>
        <begin position="4"/>
        <end position="226"/>
    </location>
</feature>
<dbReference type="Pfam" id="PF00005">
    <property type="entry name" value="ABC_tran"/>
    <property type="match status" value="1"/>
</dbReference>
<dbReference type="GO" id="GO:0016887">
    <property type="term" value="F:ATP hydrolysis activity"/>
    <property type="evidence" value="ECO:0007669"/>
    <property type="project" value="InterPro"/>
</dbReference>
<name>A0A7D4CHH7_9BACL</name>
<protein>
    <submittedName>
        <fullName evidence="6">ABC transporter ATP-binding protein</fullName>
    </submittedName>
</protein>
<dbReference type="EMBL" id="CP048104">
    <property type="protein sequence ID" value="QKG85514.1"/>
    <property type="molecule type" value="Genomic_DNA"/>
</dbReference>
<dbReference type="InterPro" id="IPR003439">
    <property type="entry name" value="ABC_transporter-like_ATP-bd"/>
</dbReference>
<dbReference type="RefSeq" id="WP_173224233.1">
    <property type="nucleotide sequence ID" value="NZ_CP048104.1"/>
</dbReference>
<dbReference type="PROSITE" id="PS50893">
    <property type="entry name" value="ABC_TRANSPORTER_2"/>
    <property type="match status" value="1"/>
</dbReference>
<dbReference type="CDD" id="cd03230">
    <property type="entry name" value="ABC_DR_subfamily_A"/>
    <property type="match status" value="1"/>
</dbReference>
<keyword evidence="3" id="KW-0547">Nucleotide-binding</keyword>
<evidence type="ECO:0000256" key="1">
    <source>
        <dbReference type="ARBA" id="ARBA00005417"/>
    </source>
</evidence>
<evidence type="ECO:0000256" key="2">
    <source>
        <dbReference type="ARBA" id="ARBA00022448"/>
    </source>
</evidence>
<proteinExistence type="inferred from homology"/>
<dbReference type="InterPro" id="IPR027417">
    <property type="entry name" value="P-loop_NTPase"/>
</dbReference>
<dbReference type="SUPFAM" id="SSF52540">
    <property type="entry name" value="P-loop containing nucleoside triphosphate hydrolases"/>
    <property type="match status" value="1"/>
</dbReference>
<gene>
    <name evidence="6" type="ORF">GXN76_14340</name>
</gene>
<sequence>MYAVEIRNVHKQLGKEMVLDDINLTVSEGEIIGLIGHNGSGKTMLLRLISGLIYPTQGEVKVFGKKMDQHNGYIPNDLGVLIESPGLLSAYSAEKNLQLLASIRGKINKEEIRNTLKTVRLDPQNKKAVKTFSLGMRQKLGIAQAIMEKPKLLLLDEPTNSLDPESVDHILSLFKQMNERDQTTIILASHHHDEIGQICHRVFQMKQGRLQENTSGQKSTASVQESH</sequence>
<dbReference type="PANTHER" id="PTHR43335:SF4">
    <property type="entry name" value="ABC TRANSPORTER, ATP-BINDING PROTEIN"/>
    <property type="match status" value="1"/>
</dbReference>
<evidence type="ECO:0000259" key="5">
    <source>
        <dbReference type="PROSITE" id="PS50893"/>
    </source>
</evidence>